<reference evidence="2" key="1">
    <citation type="journal article" date="2022" name="bioRxiv">
        <title>Sequencing and chromosome-scale assembly of the giantPleurodeles waltlgenome.</title>
        <authorList>
            <person name="Brown T."/>
            <person name="Elewa A."/>
            <person name="Iarovenko S."/>
            <person name="Subramanian E."/>
            <person name="Araus A.J."/>
            <person name="Petzold A."/>
            <person name="Susuki M."/>
            <person name="Suzuki K.-i.T."/>
            <person name="Hayashi T."/>
            <person name="Toyoda A."/>
            <person name="Oliveira C."/>
            <person name="Osipova E."/>
            <person name="Leigh N.D."/>
            <person name="Simon A."/>
            <person name="Yun M.H."/>
        </authorList>
    </citation>
    <scope>NUCLEOTIDE SEQUENCE</scope>
    <source>
        <strain evidence="2">20211129_DDA</strain>
        <tissue evidence="2">Liver</tissue>
    </source>
</reference>
<feature type="compositionally biased region" description="Basic and acidic residues" evidence="1">
    <location>
        <begin position="42"/>
        <end position="51"/>
    </location>
</feature>
<proteinExistence type="predicted"/>
<accession>A0AAV7QXB1</accession>
<gene>
    <name evidence="2" type="ORF">NDU88_010980</name>
</gene>
<sequence>MTRSPTPPKTGTAYRARTRRKRGVEPPVELEGKRLGSRSKHKDAVTKREANPTEVSAQVRRVPQKCDGRRAERSERAFGS</sequence>
<keyword evidence="3" id="KW-1185">Reference proteome</keyword>
<evidence type="ECO:0000313" key="3">
    <source>
        <dbReference type="Proteomes" id="UP001066276"/>
    </source>
</evidence>
<feature type="region of interest" description="Disordered" evidence="1">
    <location>
        <begin position="1"/>
        <end position="80"/>
    </location>
</feature>
<dbReference type="Proteomes" id="UP001066276">
    <property type="component" value="Chromosome 6"/>
</dbReference>
<comment type="caution">
    <text evidence="2">The sequence shown here is derived from an EMBL/GenBank/DDBJ whole genome shotgun (WGS) entry which is preliminary data.</text>
</comment>
<feature type="compositionally biased region" description="Basic and acidic residues" evidence="1">
    <location>
        <begin position="64"/>
        <end position="80"/>
    </location>
</feature>
<dbReference type="EMBL" id="JANPWB010000010">
    <property type="protein sequence ID" value="KAJ1144683.1"/>
    <property type="molecule type" value="Genomic_DNA"/>
</dbReference>
<dbReference type="AlphaFoldDB" id="A0AAV7QXB1"/>
<evidence type="ECO:0000256" key="1">
    <source>
        <dbReference type="SAM" id="MobiDB-lite"/>
    </source>
</evidence>
<organism evidence="2 3">
    <name type="scientific">Pleurodeles waltl</name>
    <name type="common">Iberian ribbed newt</name>
    <dbReference type="NCBI Taxonomy" id="8319"/>
    <lineage>
        <taxon>Eukaryota</taxon>
        <taxon>Metazoa</taxon>
        <taxon>Chordata</taxon>
        <taxon>Craniata</taxon>
        <taxon>Vertebrata</taxon>
        <taxon>Euteleostomi</taxon>
        <taxon>Amphibia</taxon>
        <taxon>Batrachia</taxon>
        <taxon>Caudata</taxon>
        <taxon>Salamandroidea</taxon>
        <taxon>Salamandridae</taxon>
        <taxon>Pleurodelinae</taxon>
        <taxon>Pleurodeles</taxon>
    </lineage>
</organism>
<evidence type="ECO:0000313" key="2">
    <source>
        <dbReference type="EMBL" id="KAJ1144683.1"/>
    </source>
</evidence>
<protein>
    <submittedName>
        <fullName evidence="2">Uncharacterized protein</fullName>
    </submittedName>
</protein>
<name>A0AAV7QXB1_PLEWA</name>